<dbReference type="SUPFAM" id="SSF53067">
    <property type="entry name" value="Actin-like ATPase domain"/>
    <property type="match status" value="2"/>
</dbReference>
<feature type="domain" description="Gcp-like" evidence="9">
    <location>
        <begin position="7"/>
        <end position="291"/>
    </location>
</feature>
<keyword evidence="6 8" id="KW-0012">Acyltransferase</keyword>
<comment type="cofactor">
    <cofactor evidence="8">
        <name>Fe(2+)</name>
        <dbReference type="ChEBI" id="CHEBI:29033"/>
    </cofactor>
    <text evidence="8">Binds 1 Fe(2+) ion per subunit.</text>
</comment>
<keyword evidence="5 8" id="KW-0408">Iron</keyword>
<feature type="binding site" evidence="8">
    <location>
        <position position="167"/>
    </location>
    <ligand>
        <name>substrate</name>
    </ligand>
</feature>
<dbReference type="Proteomes" id="UP001139365">
    <property type="component" value="Unassembled WGS sequence"/>
</dbReference>
<feature type="binding site" evidence="8">
    <location>
        <position position="163"/>
    </location>
    <ligand>
        <name>substrate</name>
    </ligand>
</feature>
<comment type="subcellular location">
    <subcellularLocation>
        <location evidence="8">Cytoplasm</location>
    </subcellularLocation>
</comment>
<protein>
    <recommendedName>
        <fullName evidence="8">tRNA N6-adenosine threonylcarbamoyltransferase</fullName>
        <ecNumber evidence="8">2.3.1.234</ecNumber>
    </recommendedName>
    <alternativeName>
        <fullName evidence="8">N6-L-threonylcarbamoyladenine synthase</fullName>
        <shortName evidence="8">t(6)A synthase</shortName>
    </alternativeName>
    <alternativeName>
        <fullName evidence="8">t(6)A37 threonylcarbamoyladenosine biosynthesis protein TsaD</fullName>
    </alternativeName>
    <alternativeName>
        <fullName evidence="8">tRNA threonylcarbamoyladenosine biosynthesis protein TsaD</fullName>
    </alternativeName>
</protein>
<feature type="binding site" evidence="8">
    <location>
        <begin position="117"/>
        <end position="121"/>
    </location>
    <ligand>
        <name>substrate</name>
    </ligand>
</feature>
<dbReference type="InterPro" id="IPR022450">
    <property type="entry name" value="TsaD"/>
</dbReference>
<dbReference type="InterPro" id="IPR043129">
    <property type="entry name" value="ATPase_NBD"/>
</dbReference>
<dbReference type="NCBIfam" id="TIGR00329">
    <property type="entry name" value="gcp_kae1"/>
    <property type="match status" value="1"/>
</dbReference>
<dbReference type="InterPro" id="IPR000905">
    <property type="entry name" value="Gcp-like_dom"/>
</dbReference>
<evidence type="ECO:0000256" key="8">
    <source>
        <dbReference type="HAMAP-Rule" id="MF_01445"/>
    </source>
</evidence>
<dbReference type="CDD" id="cd24133">
    <property type="entry name" value="ASKHA_NBD_TsaD_bac"/>
    <property type="match status" value="1"/>
</dbReference>
<evidence type="ECO:0000256" key="1">
    <source>
        <dbReference type="ARBA" id="ARBA00022490"/>
    </source>
</evidence>
<evidence type="ECO:0000256" key="2">
    <source>
        <dbReference type="ARBA" id="ARBA00022679"/>
    </source>
</evidence>
<dbReference type="GO" id="GO:0005506">
    <property type="term" value="F:iron ion binding"/>
    <property type="evidence" value="ECO:0007669"/>
    <property type="project" value="UniProtKB-UniRule"/>
</dbReference>
<dbReference type="FunFam" id="3.30.420.40:FF:000040">
    <property type="entry name" value="tRNA N6-adenosine threonylcarbamoyltransferase"/>
    <property type="match status" value="1"/>
</dbReference>
<feature type="binding site" evidence="8">
    <location>
        <position position="98"/>
    </location>
    <ligand>
        <name>Fe cation</name>
        <dbReference type="ChEBI" id="CHEBI:24875"/>
    </ligand>
</feature>
<dbReference type="HAMAP" id="MF_01445">
    <property type="entry name" value="TsaD"/>
    <property type="match status" value="1"/>
</dbReference>
<dbReference type="EMBL" id="JALEMU010000046">
    <property type="protein sequence ID" value="MCI5755183.1"/>
    <property type="molecule type" value="Genomic_DNA"/>
</dbReference>
<dbReference type="Pfam" id="PF00814">
    <property type="entry name" value="TsaD"/>
    <property type="match status" value="1"/>
</dbReference>
<proteinExistence type="inferred from homology"/>
<comment type="similarity">
    <text evidence="8">Belongs to the KAE1 / TsaD family.</text>
</comment>
<dbReference type="AlphaFoldDB" id="A0AAE3FIL9"/>
<evidence type="ECO:0000313" key="10">
    <source>
        <dbReference type="EMBL" id="MCI5755183.1"/>
    </source>
</evidence>
<keyword evidence="1 8" id="KW-0963">Cytoplasm</keyword>
<reference evidence="10 11" key="1">
    <citation type="submission" date="2022-03" db="EMBL/GenBank/DDBJ databases">
        <title>Metagenome-assembled genomes from swine fecal metagenomes.</title>
        <authorList>
            <person name="Holman D.B."/>
            <person name="Kommadath A."/>
        </authorList>
    </citation>
    <scope>NUCLEOTIDE SEQUENCE [LARGE SCALE GENOMIC DNA]</scope>
    <source>
        <strain evidence="10">SUG147</strain>
    </source>
</reference>
<keyword evidence="2 8" id="KW-0808">Transferase</keyword>
<evidence type="ECO:0000256" key="6">
    <source>
        <dbReference type="ARBA" id="ARBA00023315"/>
    </source>
</evidence>
<feature type="binding site" evidence="8">
    <location>
        <position position="94"/>
    </location>
    <ligand>
        <name>Fe cation</name>
        <dbReference type="ChEBI" id="CHEBI:24875"/>
    </ligand>
</feature>
<name>A0AAE3FIL9_9BACT</name>
<feature type="binding site" evidence="8">
    <location>
        <position position="150"/>
    </location>
    <ligand>
        <name>substrate</name>
    </ligand>
</feature>
<dbReference type="InterPro" id="IPR017861">
    <property type="entry name" value="KAE1/TsaD"/>
</dbReference>
<accession>A0AAE3FIL9</accession>
<gene>
    <name evidence="8 10" type="primary">tsaD</name>
    <name evidence="10" type="ORF">MR241_02675</name>
</gene>
<evidence type="ECO:0000313" key="11">
    <source>
        <dbReference type="Proteomes" id="UP001139365"/>
    </source>
</evidence>
<keyword evidence="4 8" id="KW-0479">Metal-binding</keyword>
<dbReference type="GO" id="GO:0061711">
    <property type="term" value="F:tRNA N(6)-L-threonylcarbamoyladenine synthase activity"/>
    <property type="evidence" value="ECO:0007669"/>
    <property type="project" value="UniProtKB-EC"/>
</dbReference>
<dbReference type="GO" id="GO:0002949">
    <property type="term" value="P:tRNA threonylcarbamoyladenosine modification"/>
    <property type="evidence" value="ECO:0007669"/>
    <property type="project" value="UniProtKB-UniRule"/>
</dbReference>
<evidence type="ECO:0000256" key="4">
    <source>
        <dbReference type="ARBA" id="ARBA00022723"/>
    </source>
</evidence>
<dbReference type="Gene3D" id="3.30.420.40">
    <property type="match status" value="2"/>
</dbReference>
<evidence type="ECO:0000256" key="3">
    <source>
        <dbReference type="ARBA" id="ARBA00022694"/>
    </source>
</evidence>
<dbReference type="EC" id="2.3.1.234" evidence="8"/>
<feature type="binding site" evidence="8">
    <location>
        <position position="285"/>
    </location>
    <ligand>
        <name>Fe cation</name>
        <dbReference type="ChEBI" id="CHEBI:24875"/>
    </ligand>
</feature>
<comment type="function">
    <text evidence="8">Required for the formation of a threonylcarbamoyl group on adenosine at position 37 (t(6)A37) in tRNAs that read codons beginning with adenine. Is involved in the transfer of the threonylcarbamoyl moiety of threonylcarbamoyl-AMP (TC-AMP) to the N6 group of A37, together with TsaE and TsaB. TsaD likely plays a direct catalytic role in this reaction.</text>
</comment>
<dbReference type="GO" id="GO:0005737">
    <property type="term" value="C:cytoplasm"/>
    <property type="evidence" value="ECO:0007669"/>
    <property type="project" value="UniProtKB-SubCell"/>
</dbReference>
<comment type="catalytic activity">
    <reaction evidence="7 8">
        <text>L-threonylcarbamoyladenylate + adenosine(37) in tRNA = N(6)-L-threonylcarbamoyladenosine(37) in tRNA + AMP + H(+)</text>
        <dbReference type="Rhea" id="RHEA:37059"/>
        <dbReference type="Rhea" id="RHEA-COMP:10162"/>
        <dbReference type="Rhea" id="RHEA-COMP:10163"/>
        <dbReference type="ChEBI" id="CHEBI:15378"/>
        <dbReference type="ChEBI" id="CHEBI:73682"/>
        <dbReference type="ChEBI" id="CHEBI:74411"/>
        <dbReference type="ChEBI" id="CHEBI:74418"/>
        <dbReference type="ChEBI" id="CHEBI:456215"/>
        <dbReference type="EC" id="2.3.1.234"/>
    </reaction>
</comment>
<keyword evidence="3 8" id="KW-0819">tRNA processing</keyword>
<comment type="caution">
    <text evidence="10">The sequence shown here is derived from an EMBL/GenBank/DDBJ whole genome shotgun (WGS) entry which is preliminary data.</text>
</comment>
<sequence>MGGGRRILSDIVASQIEIHALYGGVVPEIAGRAHIEAISRITYEALDKAGVTLSDIQAIGVTNRPGLIGALLVGVNFAKSLAVSNGIPLVPVNHIRGHIAANYLAHPDLEPPFLAIVASGGHTSVIEVRSYTDFETVGRTRDDAMGEAFDKVARVMGIPYPGGAEMDRLASIGDSTKMTFPSAAINDGSLDFSFSGLKTHVINCLHTLSQRGEEIPKADIAAAFTEAVVSSVIKKLEIAFRDGKYKKLVLAGGVSANSHLRAALEGWSEKNGIAFYVPPRSLCGDNAAMIGAQAYYEFLAGNTAGADLNAYPSGD</sequence>
<evidence type="ECO:0000259" key="9">
    <source>
        <dbReference type="Pfam" id="PF00814"/>
    </source>
</evidence>
<evidence type="ECO:0000256" key="7">
    <source>
        <dbReference type="ARBA" id="ARBA00048117"/>
    </source>
</evidence>
<dbReference type="PRINTS" id="PR00789">
    <property type="entry name" value="OSIALOPTASE"/>
</dbReference>
<evidence type="ECO:0000256" key="5">
    <source>
        <dbReference type="ARBA" id="ARBA00023004"/>
    </source>
</evidence>
<dbReference type="PANTHER" id="PTHR11735:SF6">
    <property type="entry name" value="TRNA N6-ADENOSINE THREONYLCARBAMOYLTRANSFERASE, MITOCHONDRIAL"/>
    <property type="match status" value="1"/>
</dbReference>
<feature type="binding site" evidence="8">
    <location>
        <position position="257"/>
    </location>
    <ligand>
        <name>substrate</name>
    </ligand>
</feature>
<organism evidence="10 11">
    <name type="scientific">Candidatus Colimorpha enterica</name>
    <dbReference type="NCBI Taxonomy" id="3083063"/>
    <lineage>
        <taxon>Bacteria</taxon>
        <taxon>Pseudomonadati</taxon>
        <taxon>Bacteroidota</taxon>
        <taxon>Bacteroidia</taxon>
        <taxon>Bacteroidales</taxon>
        <taxon>Candidatus Colimorpha</taxon>
    </lineage>
</organism>
<dbReference type="PANTHER" id="PTHR11735">
    <property type="entry name" value="TRNA N6-ADENOSINE THREONYLCARBAMOYLTRANSFERASE"/>
    <property type="match status" value="1"/>
</dbReference>
<dbReference type="NCBIfam" id="TIGR03723">
    <property type="entry name" value="T6A_TsaD_YgjD"/>
    <property type="match status" value="1"/>
</dbReference>